<protein>
    <submittedName>
        <fullName evidence="1">Uncharacterized protein</fullName>
    </submittedName>
</protein>
<dbReference type="AlphaFoldDB" id="A0A8X7CJK6"/>
<evidence type="ECO:0000313" key="1">
    <source>
        <dbReference type="EMBL" id="GFY69606.1"/>
    </source>
</evidence>
<organism evidence="1 2">
    <name type="scientific">Trichonephila inaurata madagascariensis</name>
    <dbReference type="NCBI Taxonomy" id="2747483"/>
    <lineage>
        <taxon>Eukaryota</taxon>
        <taxon>Metazoa</taxon>
        <taxon>Ecdysozoa</taxon>
        <taxon>Arthropoda</taxon>
        <taxon>Chelicerata</taxon>
        <taxon>Arachnida</taxon>
        <taxon>Araneae</taxon>
        <taxon>Araneomorphae</taxon>
        <taxon>Entelegynae</taxon>
        <taxon>Araneoidea</taxon>
        <taxon>Nephilidae</taxon>
        <taxon>Trichonephila</taxon>
        <taxon>Trichonephila inaurata</taxon>
    </lineage>
</organism>
<proteinExistence type="predicted"/>
<reference evidence="1" key="1">
    <citation type="submission" date="2020-08" db="EMBL/GenBank/DDBJ databases">
        <title>Multicomponent nature underlies the extraordinary mechanical properties of spider dragline silk.</title>
        <authorList>
            <person name="Kono N."/>
            <person name="Nakamura H."/>
            <person name="Mori M."/>
            <person name="Yoshida Y."/>
            <person name="Ohtoshi R."/>
            <person name="Malay A.D."/>
            <person name="Moran D.A.P."/>
            <person name="Tomita M."/>
            <person name="Numata K."/>
            <person name="Arakawa K."/>
        </authorList>
    </citation>
    <scope>NUCLEOTIDE SEQUENCE</scope>
</reference>
<comment type="caution">
    <text evidence="1">The sequence shown here is derived from an EMBL/GenBank/DDBJ whole genome shotgun (WGS) entry which is preliminary data.</text>
</comment>
<dbReference type="Proteomes" id="UP000886998">
    <property type="component" value="Unassembled WGS sequence"/>
</dbReference>
<evidence type="ECO:0000313" key="2">
    <source>
        <dbReference type="Proteomes" id="UP000886998"/>
    </source>
</evidence>
<gene>
    <name evidence="1" type="ORF">TNIN_328541</name>
</gene>
<sequence>MYRVCSESSRTHFFLGERVDERRCECAQWVEGDIRNAGKNRQSAFGHRREQVACTVNLVETPHHGKSWNVFWSSDTPSNLAAWFKIISVRESRYD</sequence>
<dbReference type="EMBL" id="BMAV01017721">
    <property type="protein sequence ID" value="GFY69606.1"/>
    <property type="molecule type" value="Genomic_DNA"/>
</dbReference>
<name>A0A8X7CJK6_9ARAC</name>
<keyword evidence="2" id="KW-1185">Reference proteome</keyword>
<accession>A0A8X7CJK6</accession>